<sequence>MVPIPTSEAKPTEMMKMSEEMTEEMTWSCLEGLSMEATAKEAANLAASASRFAPGTIVAIPFLPNESDDDRLQAAAAIRALHYNPMPHIAARRLPSRQALERLLAGWASMAHVDRLLVLAGDCGKPEGPFEDALAVIKTGLLAEYGIRHVVISGYPEGHPKIPPQALVQAMRDKLRAVDELGLNAEIATQFCFSAEQVLVWLAQLRDSGITVPVRLGIPGPANMRTLLRYAAVCGVGASASVLARYGFSLTRLRSHAGPDQFVSDFLGGFTPSRHGEVFAHFYPFGGISGLFSWLDRQRFIHAPAVKVKFS</sequence>
<name>A0A840VF94_9PROT</name>
<evidence type="ECO:0000256" key="5">
    <source>
        <dbReference type="ARBA" id="ARBA00022827"/>
    </source>
</evidence>
<keyword evidence="4 9" id="KW-0285">Flavoprotein</keyword>
<dbReference type="GO" id="GO:0071949">
    <property type="term" value="F:FAD binding"/>
    <property type="evidence" value="ECO:0007669"/>
    <property type="project" value="TreeGrafter"/>
</dbReference>
<dbReference type="Pfam" id="PF02219">
    <property type="entry name" value="MTHFR"/>
    <property type="match status" value="1"/>
</dbReference>
<evidence type="ECO:0000256" key="7">
    <source>
        <dbReference type="ARBA" id="ARBA00034478"/>
    </source>
</evidence>
<dbReference type="Gene3D" id="3.20.20.220">
    <property type="match status" value="1"/>
</dbReference>
<dbReference type="AlphaFoldDB" id="A0A840VF94"/>
<evidence type="ECO:0000313" key="10">
    <source>
        <dbReference type="EMBL" id="MBB5374508.1"/>
    </source>
</evidence>
<protein>
    <recommendedName>
        <fullName evidence="9">Methylenetetrahydrofolate reductase</fullName>
    </recommendedName>
</protein>
<dbReference type="InterPro" id="IPR029041">
    <property type="entry name" value="FAD-linked_oxidoreductase-like"/>
</dbReference>
<evidence type="ECO:0000256" key="4">
    <source>
        <dbReference type="ARBA" id="ARBA00022630"/>
    </source>
</evidence>
<dbReference type="PANTHER" id="PTHR45754:SF3">
    <property type="entry name" value="METHYLENETETRAHYDROFOLATE REDUCTASE (NADPH)"/>
    <property type="match status" value="1"/>
</dbReference>
<proteinExistence type="inferred from homology"/>
<keyword evidence="5 9" id="KW-0274">FAD</keyword>
<dbReference type="UniPathway" id="UPA00193"/>
<gene>
    <name evidence="10" type="ORF">HNP71_002783</name>
</gene>
<keyword evidence="6 9" id="KW-0560">Oxidoreductase</keyword>
<dbReference type="InterPro" id="IPR003171">
    <property type="entry name" value="Mehydrof_redctse-like"/>
</dbReference>
<dbReference type="SUPFAM" id="SSF51730">
    <property type="entry name" value="FAD-linked oxidoreductase"/>
    <property type="match status" value="1"/>
</dbReference>
<evidence type="ECO:0000313" key="11">
    <source>
        <dbReference type="Proteomes" id="UP000553706"/>
    </source>
</evidence>
<reference evidence="10 11" key="1">
    <citation type="submission" date="2020-08" db="EMBL/GenBank/DDBJ databases">
        <title>Genomic Encyclopedia of Type Strains, Phase IV (KMG-IV): sequencing the most valuable type-strain genomes for metagenomic binning, comparative biology and taxonomic classification.</title>
        <authorList>
            <person name="Goeker M."/>
        </authorList>
    </citation>
    <scope>NUCLEOTIDE SEQUENCE [LARGE SCALE GENOMIC DNA]</scope>
    <source>
        <strain evidence="10 11">DSM 27026</strain>
    </source>
</reference>
<comment type="cofactor">
    <cofactor evidence="1 9">
        <name>FAD</name>
        <dbReference type="ChEBI" id="CHEBI:57692"/>
    </cofactor>
</comment>
<dbReference type="RefSeq" id="WP_221246935.1">
    <property type="nucleotide sequence ID" value="NZ_JACHFJ010000020.1"/>
</dbReference>
<evidence type="ECO:0000256" key="3">
    <source>
        <dbReference type="ARBA" id="ARBA00006743"/>
    </source>
</evidence>
<organism evidence="10 11">
    <name type="scientific">Acidocella aromatica</name>
    <dbReference type="NCBI Taxonomy" id="1303579"/>
    <lineage>
        <taxon>Bacteria</taxon>
        <taxon>Pseudomonadati</taxon>
        <taxon>Pseudomonadota</taxon>
        <taxon>Alphaproteobacteria</taxon>
        <taxon>Acetobacterales</taxon>
        <taxon>Acidocellaceae</taxon>
        <taxon>Acidocella</taxon>
    </lineage>
</organism>
<evidence type="ECO:0000256" key="2">
    <source>
        <dbReference type="ARBA" id="ARBA00004777"/>
    </source>
</evidence>
<comment type="pathway">
    <text evidence="2 9">One-carbon metabolism; tetrahydrofolate interconversion.</text>
</comment>
<evidence type="ECO:0000256" key="6">
    <source>
        <dbReference type="ARBA" id="ARBA00023002"/>
    </source>
</evidence>
<comment type="caution">
    <text evidence="10">The sequence shown here is derived from an EMBL/GenBank/DDBJ whole genome shotgun (WGS) entry which is preliminary data.</text>
</comment>
<dbReference type="GO" id="GO:0005829">
    <property type="term" value="C:cytosol"/>
    <property type="evidence" value="ECO:0007669"/>
    <property type="project" value="TreeGrafter"/>
</dbReference>
<evidence type="ECO:0000256" key="9">
    <source>
        <dbReference type="RuleBase" id="RU003862"/>
    </source>
</evidence>
<dbReference type="GO" id="GO:0106312">
    <property type="term" value="F:methylenetetrahydrofolate reductase (NADH) activity"/>
    <property type="evidence" value="ECO:0007669"/>
    <property type="project" value="UniProtKB-EC"/>
</dbReference>
<dbReference type="GO" id="GO:0009086">
    <property type="term" value="P:methionine biosynthetic process"/>
    <property type="evidence" value="ECO:0007669"/>
    <property type="project" value="TreeGrafter"/>
</dbReference>
<accession>A0A840VF94</accession>
<dbReference type="PANTHER" id="PTHR45754">
    <property type="entry name" value="METHYLENETETRAHYDROFOLATE REDUCTASE"/>
    <property type="match status" value="1"/>
</dbReference>
<evidence type="ECO:0000256" key="1">
    <source>
        <dbReference type="ARBA" id="ARBA00001974"/>
    </source>
</evidence>
<evidence type="ECO:0000256" key="8">
    <source>
        <dbReference type="ARBA" id="ARBA00048628"/>
    </source>
</evidence>
<comment type="similarity">
    <text evidence="3 9">Belongs to the methylenetetrahydrofolate reductase family.</text>
</comment>
<dbReference type="EMBL" id="JACHFJ010000020">
    <property type="protein sequence ID" value="MBB5374508.1"/>
    <property type="molecule type" value="Genomic_DNA"/>
</dbReference>
<comment type="catalytic activity">
    <reaction evidence="8">
        <text>(6S)-5-methyl-5,6,7,8-tetrahydrofolate + NAD(+) = (6R)-5,10-methylene-5,6,7,8-tetrahydrofolate + NADH + H(+)</text>
        <dbReference type="Rhea" id="RHEA:19821"/>
        <dbReference type="ChEBI" id="CHEBI:15378"/>
        <dbReference type="ChEBI" id="CHEBI:15636"/>
        <dbReference type="ChEBI" id="CHEBI:18608"/>
        <dbReference type="ChEBI" id="CHEBI:57540"/>
        <dbReference type="ChEBI" id="CHEBI:57945"/>
        <dbReference type="EC" id="1.5.1.54"/>
    </reaction>
    <physiologicalReaction direction="right-to-left" evidence="8">
        <dbReference type="Rhea" id="RHEA:19823"/>
    </physiologicalReaction>
</comment>
<keyword evidence="11" id="KW-1185">Reference proteome</keyword>
<dbReference type="Proteomes" id="UP000553706">
    <property type="component" value="Unassembled WGS sequence"/>
</dbReference>
<dbReference type="GO" id="GO:0035999">
    <property type="term" value="P:tetrahydrofolate interconversion"/>
    <property type="evidence" value="ECO:0007669"/>
    <property type="project" value="UniProtKB-UniPathway"/>
</dbReference>
<comment type="pathway">
    <text evidence="7">Amino-acid biosynthesis; L-methionine biosynthesis via de novo pathway.</text>
</comment>